<accession>N8Y5A1</accession>
<dbReference type="GO" id="GO:0003677">
    <property type="term" value="F:DNA binding"/>
    <property type="evidence" value="ECO:0007669"/>
    <property type="project" value="InterPro"/>
</dbReference>
<reference evidence="11 12" key="1">
    <citation type="submission" date="2013-02" db="EMBL/GenBank/DDBJ databases">
        <title>The Genome Sequence of Acinetobacter guillouiae NIPH 991.</title>
        <authorList>
            <consortium name="The Broad Institute Genome Sequencing Platform"/>
            <consortium name="The Broad Institute Genome Sequencing Center for Infectious Disease"/>
            <person name="Cerqueira G."/>
            <person name="Feldgarden M."/>
            <person name="Courvalin P."/>
            <person name="Perichon B."/>
            <person name="Grillot-Courvalin C."/>
            <person name="Clermont D."/>
            <person name="Rocha E."/>
            <person name="Yoon E.-J."/>
            <person name="Nemec A."/>
            <person name="Walker B."/>
            <person name="Young S.K."/>
            <person name="Zeng Q."/>
            <person name="Gargeya S."/>
            <person name="Fitzgerald M."/>
            <person name="Haas B."/>
            <person name="Abouelleil A."/>
            <person name="Alvarado L."/>
            <person name="Arachchi H.M."/>
            <person name="Berlin A.M."/>
            <person name="Chapman S.B."/>
            <person name="Dewar J."/>
            <person name="Goldberg J."/>
            <person name="Griggs A."/>
            <person name="Gujja S."/>
            <person name="Hansen M."/>
            <person name="Howarth C."/>
            <person name="Imamovic A."/>
            <person name="Larimer J."/>
            <person name="McCowan C."/>
            <person name="Murphy C."/>
            <person name="Neiman D."/>
            <person name="Pearson M."/>
            <person name="Priest M."/>
            <person name="Roberts A."/>
            <person name="Saif S."/>
            <person name="Shea T."/>
            <person name="Sisk P."/>
            <person name="Sykes S."/>
            <person name="Wortman J."/>
            <person name="Nusbaum C."/>
            <person name="Birren B."/>
        </authorList>
    </citation>
    <scope>NUCLEOTIDE SEQUENCE [LARGE SCALE GENOMIC DNA]</scope>
    <source>
        <strain evidence="11 12">NIPH 991</strain>
    </source>
</reference>
<dbReference type="InterPro" id="IPR000212">
    <property type="entry name" value="DNA_helicase_UvrD/REP"/>
</dbReference>
<evidence type="ECO:0000259" key="9">
    <source>
        <dbReference type="Pfam" id="PF00580"/>
    </source>
</evidence>
<evidence type="ECO:0000256" key="5">
    <source>
        <dbReference type="ARBA" id="ARBA00023235"/>
    </source>
</evidence>
<evidence type="ECO:0000313" key="12">
    <source>
        <dbReference type="Proteomes" id="UP000013148"/>
    </source>
</evidence>
<keyword evidence="3" id="KW-0347">Helicase</keyword>
<evidence type="ECO:0000259" key="10">
    <source>
        <dbReference type="Pfam" id="PF13361"/>
    </source>
</evidence>
<feature type="domain" description="UvrD-like helicase C-terminal" evidence="10">
    <location>
        <begin position="372"/>
        <end position="479"/>
    </location>
</feature>
<evidence type="ECO:0000256" key="2">
    <source>
        <dbReference type="ARBA" id="ARBA00022801"/>
    </source>
</evidence>
<evidence type="ECO:0000256" key="7">
    <source>
        <dbReference type="ARBA" id="ARBA00034808"/>
    </source>
</evidence>
<dbReference type="GO" id="GO:0016887">
    <property type="term" value="F:ATP hydrolysis activity"/>
    <property type="evidence" value="ECO:0007669"/>
    <property type="project" value="RHEA"/>
</dbReference>
<name>N8Y5A1_ACIGI</name>
<protein>
    <recommendedName>
        <fullName evidence="7">DNA 3'-5' helicase</fullName>
        <ecNumber evidence="7">5.6.2.4</ecNumber>
    </recommendedName>
</protein>
<keyword evidence="1" id="KW-0547">Nucleotide-binding</keyword>
<comment type="catalytic activity">
    <reaction evidence="6">
        <text>Couples ATP hydrolysis with the unwinding of duplex DNA by translocating in the 3'-5' direction.</text>
        <dbReference type="EC" id="5.6.2.4"/>
    </reaction>
</comment>
<dbReference type="AlphaFoldDB" id="N8Y5A1"/>
<dbReference type="Gene3D" id="3.40.50.300">
    <property type="entry name" value="P-loop containing nucleotide triphosphate hydrolases"/>
    <property type="match status" value="2"/>
</dbReference>
<dbReference type="EC" id="5.6.2.4" evidence="7"/>
<dbReference type="Proteomes" id="UP000013148">
    <property type="component" value="Unassembled WGS sequence"/>
</dbReference>
<dbReference type="InterPro" id="IPR014016">
    <property type="entry name" value="UvrD-like_ATP-bd"/>
</dbReference>
<keyword evidence="2" id="KW-0378">Hydrolase</keyword>
<dbReference type="PANTHER" id="PTHR11070:SF30">
    <property type="entry name" value="F-BOX DNA HELICASE 1"/>
    <property type="match status" value="1"/>
</dbReference>
<keyword evidence="4" id="KW-0067">ATP-binding</keyword>
<dbReference type="HOGENOM" id="CLU_023291_1_0_6"/>
<evidence type="ECO:0000256" key="8">
    <source>
        <dbReference type="ARBA" id="ARBA00048988"/>
    </source>
</evidence>
<dbReference type="RefSeq" id="WP_004822113.1">
    <property type="nucleotide sequence ID" value="NZ_KB849456.1"/>
</dbReference>
<sequence>MNPTIEQRHAIDMAVQGKSCKVTAYAGAGKTSTLKLIGNAKYNESGMYLAFNKAIATEAQSKFHQNVKCKTFHSLAYGSVPRWLTNKLNNRRLMSNQLASRHDLENYQVPVALVKKRGEDDQKRLFNSKRMATSMMNAVGYFCRSNYSEIQLSQVYAALPDWIDDTYRAELANILLPKAHDYWNDILNPTGINRLEHDHYLKYWALSNPVINADFILFDEAQDADPIMLNVLSNQRAQVIYVGDRHQQIYAFRGAVNAMQSLDIAETRLSQSFRFGENIADLANKILFNVLDEEIPLRGFEQIDSHVNEISDEIADAFIYRTNAAALSNMVELVKIGREPRLEVDTGSLLKNVEDAKKVKSGIKVHDGSVFEGFSNWDEVTEYTEEITGNDLKPLVSLINKVGENALIEALLKSNSSDYDCVVTTAHKSKGLEFNKVKLGGDFFYKEAVEPGEKVLTDDEARLLYVAATRAKKQLDISALNPLFKAIGYNTLVEVNDLELRPIKEEKEEG</sequence>
<dbReference type="Gene3D" id="1.10.486.10">
    <property type="entry name" value="PCRA, domain 4"/>
    <property type="match status" value="1"/>
</dbReference>
<keyword evidence="12" id="KW-1185">Reference proteome</keyword>
<dbReference type="GO" id="GO:0005524">
    <property type="term" value="F:ATP binding"/>
    <property type="evidence" value="ECO:0007669"/>
    <property type="project" value="UniProtKB-KW"/>
</dbReference>
<dbReference type="eggNOG" id="COG0210">
    <property type="taxonomic scope" value="Bacteria"/>
</dbReference>
<dbReference type="InterPro" id="IPR014017">
    <property type="entry name" value="DNA_helicase_UvrD-like_C"/>
</dbReference>
<dbReference type="PATRIC" id="fig|1217656.3.peg.3370"/>
<evidence type="ECO:0000256" key="1">
    <source>
        <dbReference type="ARBA" id="ARBA00022741"/>
    </source>
</evidence>
<dbReference type="Pfam" id="PF13361">
    <property type="entry name" value="UvrD_C"/>
    <property type="match status" value="1"/>
</dbReference>
<gene>
    <name evidence="11" type="ORF">F964_03424</name>
</gene>
<evidence type="ECO:0000256" key="6">
    <source>
        <dbReference type="ARBA" id="ARBA00034617"/>
    </source>
</evidence>
<dbReference type="Pfam" id="PF00580">
    <property type="entry name" value="UvrD-helicase"/>
    <property type="match status" value="1"/>
</dbReference>
<dbReference type="PANTHER" id="PTHR11070">
    <property type="entry name" value="UVRD / RECB / PCRA DNA HELICASE FAMILY MEMBER"/>
    <property type="match status" value="1"/>
</dbReference>
<organism evidence="11 12">
    <name type="scientific">Acinetobacter guillouiae NIPH 991</name>
    <dbReference type="NCBI Taxonomy" id="1217656"/>
    <lineage>
        <taxon>Bacteria</taxon>
        <taxon>Pseudomonadati</taxon>
        <taxon>Pseudomonadota</taxon>
        <taxon>Gammaproteobacteria</taxon>
        <taxon>Moraxellales</taxon>
        <taxon>Moraxellaceae</taxon>
        <taxon>Acinetobacter</taxon>
    </lineage>
</organism>
<proteinExistence type="predicted"/>
<feature type="domain" description="UvrD-like helicase ATP-binding" evidence="9">
    <location>
        <begin position="6"/>
        <end position="257"/>
    </location>
</feature>
<dbReference type="GO" id="GO:0000724">
    <property type="term" value="P:double-strand break repair via homologous recombination"/>
    <property type="evidence" value="ECO:0007669"/>
    <property type="project" value="TreeGrafter"/>
</dbReference>
<keyword evidence="5" id="KW-0413">Isomerase</keyword>
<dbReference type="GO" id="GO:0031297">
    <property type="term" value="P:replication fork processing"/>
    <property type="evidence" value="ECO:0007669"/>
    <property type="project" value="TreeGrafter"/>
</dbReference>
<comment type="catalytic activity">
    <reaction evidence="8">
        <text>ATP + H2O = ADP + phosphate + H(+)</text>
        <dbReference type="Rhea" id="RHEA:13065"/>
        <dbReference type="ChEBI" id="CHEBI:15377"/>
        <dbReference type="ChEBI" id="CHEBI:15378"/>
        <dbReference type="ChEBI" id="CHEBI:30616"/>
        <dbReference type="ChEBI" id="CHEBI:43474"/>
        <dbReference type="ChEBI" id="CHEBI:456216"/>
        <dbReference type="EC" id="5.6.2.4"/>
    </reaction>
</comment>
<dbReference type="GO" id="GO:0043138">
    <property type="term" value="F:3'-5' DNA helicase activity"/>
    <property type="evidence" value="ECO:0007669"/>
    <property type="project" value="UniProtKB-EC"/>
</dbReference>
<dbReference type="EMBL" id="APPJ01000012">
    <property type="protein sequence ID" value="ENV16489.1"/>
    <property type="molecule type" value="Genomic_DNA"/>
</dbReference>
<dbReference type="SUPFAM" id="SSF52540">
    <property type="entry name" value="P-loop containing nucleoside triphosphate hydrolases"/>
    <property type="match status" value="1"/>
</dbReference>
<evidence type="ECO:0000256" key="4">
    <source>
        <dbReference type="ARBA" id="ARBA00022840"/>
    </source>
</evidence>
<dbReference type="InterPro" id="IPR027417">
    <property type="entry name" value="P-loop_NTPase"/>
</dbReference>
<evidence type="ECO:0000313" key="11">
    <source>
        <dbReference type="EMBL" id="ENV16489.1"/>
    </source>
</evidence>
<evidence type="ECO:0000256" key="3">
    <source>
        <dbReference type="ARBA" id="ARBA00022806"/>
    </source>
</evidence>
<comment type="caution">
    <text evidence="11">The sequence shown here is derived from an EMBL/GenBank/DDBJ whole genome shotgun (WGS) entry which is preliminary data.</text>
</comment>